<keyword evidence="2 3" id="KW-0040">ANK repeat</keyword>
<dbReference type="EMBL" id="HBGJ01043184">
    <property type="protein sequence ID" value="CAD9268715.1"/>
    <property type="molecule type" value="Transcribed_RNA"/>
</dbReference>
<dbReference type="Pfam" id="PF12796">
    <property type="entry name" value="Ank_2"/>
    <property type="match status" value="1"/>
</dbReference>
<feature type="repeat" description="ANK" evidence="3">
    <location>
        <begin position="171"/>
        <end position="203"/>
    </location>
</feature>
<evidence type="ECO:0000256" key="1">
    <source>
        <dbReference type="ARBA" id="ARBA00022737"/>
    </source>
</evidence>
<dbReference type="InterPro" id="IPR002110">
    <property type="entry name" value="Ankyrin_rpt"/>
</dbReference>
<dbReference type="SUPFAM" id="SSF48403">
    <property type="entry name" value="Ankyrin repeat"/>
    <property type="match status" value="1"/>
</dbReference>
<evidence type="ECO:0000256" key="2">
    <source>
        <dbReference type="ARBA" id="ARBA00023043"/>
    </source>
</evidence>
<dbReference type="InterPro" id="IPR050776">
    <property type="entry name" value="Ank_Repeat/CDKN_Inhibitor"/>
</dbReference>
<organism evidence="4">
    <name type="scientific">Phaeomonas parva</name>
    <dbReference type="NCBI Taxonomy" id="124430"/>
    <lineage>
        <taxon>Eukaryota</taxon>
        <taxon>Sar</taxon>
        <taxon>Stramenopiles</taxon>
        <taxon>Ochrophyta</taxon>
        <taxon>Pinguiophyceae</taxon>
        <taxon>Pinguiochrysidales</taxon>
        <taxon>Pinguiochrysidaceae</taxon>
        <taxon>Phaeomonas</taxon>
    </lineage>
</organism>
<sequence>MAENEAVPCGADAAVSAPGAPIKEYIFGMNTAVQGQGMRKRPSEEAILNDLGNREKRTRQLSGDHLFEEPQHEAEVTDATTVGYDSGEESSVEPGKGSVCLDDFAVGLLSCRKYSTSPIVPAEDKRRHVPTGADLEGYDMSFTRAVREGDVREVEKFLKEQGRSANTCNRFGESILHMAARNGHTDVVEVLLKHGASVWAVDDMNRTPLHDACWNPMSDLQIPRMLLSADPELIRARDQRGNTPLGYVNLDKEETWKCFLVSMVDICWPVRDDEDVEEA</sequence>
<evidence type="ECO:0000313" key="4">
    <source>
        <dbReference type="EMBL" id="CAD9268715.1"/>
    </source>
</evidence>
<dbReference type="PROSITE" id="PS50297">
    <property type="entry name" value="ANK_REP_REGION"/>
    <property type="match status" value="1"/>
</dbReference>
<gene>
    <name evidence="4" type="ORF">PPAR1163_LOCUS27152</name>
</gene>
<dbReference type="InterPro" id="IPR036770">
    <property type="entry name" value="Ankyrin_rpt-contain_sf"/>
</dbReference>
<dbReference type="Gene3D" id="1.25.40.20">
    <property type="entry name" value="Ankyrin repeat-containing domain"/>
    <property type="match status" value="1"/>
</dbReference>
<dbReference type="AlphaFoldDB" id="A0A7S1XYJ1"/>
<dbReference type="SMART" id="SM00248">
    <property type="entry name" value="ANK"/>
    <property type="match status" value="2"/>
</dbReference>
<dbReference type="PANTHER" id="PTHR24201">
    <property type="entry name" value="ANK_REP_REGION DOMAIN-CONTAINING PROTEIN"/>
    <property type="match status" value="1"/>
</dbReference>
<proteinExistence type="predicted"/>
<reference evidence="4" key="1">
    <citation type="submission" date="2021-01" db="EMBL/GenBank/DDBJ databases">
        <authorList>
            <person name="Corre E."/>
            <person name="Pelletier E."/>
            <person name="Niang G."/>
            <person name="Scheremetjew M."/>
            <person name="Finn R."/>
            <person name="Kale V."/>
            <person name="Holt S."/>
            <person name="Cochrane G."/>
            <person name="Meng A."/>
            <person name="Brown T."/>
            <person name="Cohen L."/>
        </authorList>
    </citation>
    <scope>NUCLEOTIDE SEQUENCE</scope>
    <source>
        <strain evidence="4">CCMP2877</strain>
    </source>
</reference>
<keyword evidence="1" id="KW-0677">Repeat</keyword>
<name>A0A7S1XYJ1_9STRA</name>
<dbReference type="PROSITE" id="PS50088">
    <property type="entry name" value="ANK_REPEAT"/>
    <property type="match status" value="1"/>
</dbReference>
<evidence type="ECO:0000256" key="3">
    <source>
        <dbReference type="PROSITE-ProRule" id="PRU00023"/>
    </source>
</evidence>
<protein>
    <recommendedName>
        <fullName evidence="5">Glutaminase</fullName>
    </recommendedName>
</protein>
<evidence type="ECO:0008006" key="5">
    <source>
        <dbReference type="Google" id="ProtNLM"/>
    </source>
</evidence>
<accession>A0A7S1XYJ1</accession>